<comment type="caution">
    <text evidence="1">The sequence shown here is derived from an EMBL/GenBank/DDBJ whole genome shotgun (WGS) entry which is preliminary data.</text>
</comment>
<name>A0ABV0N3Y7_9TELE</name>
<protein>
    <submittedName>
        <fullName evidence="1">Uncharacterized protein</fullName>
    </submittedName>
</protein>
<evidence type="ECO:0000313" key="2">
    <source>
        <dbReference type="Proteomes" id="UP001476798"/>
    </source>
</evidence>
<organism evidence="1 2">
    <name type="scientific">Goodea atripinnis</name>
    <dbReference type="NCBI Taxonomy" id="208336"/>
    <lineage>
        <taxon>Eukaryota</taxon>
        <taxon>Metazoa</taxon>
        <taxon>Chordata</taxon>
        <taxon>Craniata</taxon>
        <taxon>Vertebrata</taxon>
        <taxon>Euteleostomi</taxon>
        <taxon>Actinopterygii</taxon>
        <taxon>Neopterygii</taxon>
        <taxon>Teleostei</taxon>
        <taxon>Neoteleostei</taxon>
        <taxon>Acanthomorphata</taxon>
        <taxon>Ovalentaria</taxon>
        <taxon>Atherinomorphae</taxon>
        <taxon>Cyprinodontiformes</taxon>
        <taxon>Goodeidae</taxon>
        <taxon>Goodea</taxon>
    </lineage>
</organism>
<accession>A0ABV0N3Y7</accession>
<reference evidence="1 2" key="1">
    <citation type="submission" date="2021-06" db="EMBL/GenBank/DDBJ databases">
        <authorList>
            <person name="Palmer J.M."/>
        </authorList>
    </citation>
    <scope>NUCLEOTIDE SEQUENCE [LARGE SCALE GENOMIC DNA]</scope>
    <source>
        <strain evidence="1 2">GA_2019</strain>
        <tissue evidence="1">Muscle</tissue>
    </source>
</reference>
<dbReference type="EMBL" id="JAHRIO010022551">
    <property type="protein sequence ID" value="MEQ2166051.1"/>
    <property type="molecule type" value="Genomic_DNA"/>
</dbReference>
<keyword evidence="2" id="KW-1185">Reference proteome</keyword>
<dbReference type="Proteomes" id="UP001476798">
    <property type="component" value="Unassembled WGS sequence"/>
</dbReference>
<sequence>LLSQKLTQLSERQCSSGCISPLGSESSLSVKASYTTEAEQLVSYRPAVPASAFRAQRFSTAEPELMPAPMARTRLR</sequence>
<proteinExistence type="predicted"/>
<gene>
    <name evidence="1" type="ORF">GOODEAATRI_023733</name>
</gene>
<evidence type="ECO:0000313" key="1">
    <source>
        <dbReference type="EMBL" id="MEQ2166051.1"/>
    </source>
</evidence>
<feature type="non-terminal residue" evidence="1">
    <location>
        <position position="1"/>
    </location>
</feature>